<gene>
    <name evidence="2" type="ORF">SAMN05216302_10231</name>
</gene>
<protein>
    <submittedName>
        <fullName evidence="2">Uncharacterized protein</fullName>
    </submittedName>
</protein>
<feature type="compositionally biased region" description="Basic and acidic residues" evidence="1">
    <location>
        <begin position="1"/>
        <end position="24"/>
    </location>
</feature>
<accession>A0A1I4DRM1</accession>
<name>A0A1I4DRM1_9PROT</name>
<feature type="region of interest" description="Disordered" evidence="1">
    <location>
        <begin position="1"/>
        <end position="42"/>
    </location>
</feature>
<evidence type="ECO:0000256" key="1">
    <source>
        <dbReference type="SAM" id="MobiDB-lite"/>
    </source>
</evidence>
<dbReference type="EMBL" id="FOSP01000023">
    <property type="protein sequence ID" value="SFK96338.1"/>
    <property type="molecule type" value="Genomic_DNA"/>
</dbReference>
<dbReference type="AlphaFoldDB" id="A0A1I4DRM1"/>
<dbReference type="Proteomes" id="UP000199533">
    <property type="component" value="Unassembled WGS sequence"/>
</dbReference>
<organism evidence="2 3">
    <name type="scientific">Nitrosomonas aestuarii</name>
    <dbReference type="NCBI Taxonomy" id="52441"/>
    <lineage>
        <taxon>Bacteria</taxon>
        <taxon>Pseudomonadati</taxon>
        <taxon>Pseudomonadota</taxon>
        <taxon>Betaproteobacteria</taxon>
        <taxon>Nitrosomonadales</taxon>
        <taxon>Nitrosomonadaceae</taxon>
        <taxon>Nitrosomonas</taxon>
    </lineage>
</organism>
<reference evidence="3" key="1">
    <citation type="submission" date="2016-10" db="EMBL/GenBank/DDBJ databases">
        <authorList>
            <person name="Varghese N."/>
            <person name="Submissions S."/>
        </authorList>
    </citation>
    <scope>NUCLEOTIDE SEQUENCE [LARGE SCALE GENOMIC DNA]</scope>
    <source>
        <strain evidence="3">Nm69</strain>
    </source>
</reference>
<keyword evidence="3" id="KW-1185">Reference proteome</keyword>
<evidence type="ECO:0000313" key="2">
    <source>
        <dbReference type="EMBL" id="SFK96338.1"/>
    </source>
</evidence>
<sequence>MHEEAPMTDLDASRAEGKLVLKADDWDDWDNDDDDDDDDDDY</sequence>
<evidence type="ECO:0000313" key="3">
    <source>
        <dbReference type="Proteomes" id="UP000199533"/>
    </source>
</evidence>
<proteinExistence type="predicted"/>
<feature type="compositionally biased region" description="Acidic residues" evidence="1">
    <location>
        <begin position="25"/>
        <end position="42"/>
    </location>
</feature>